<evidence type="ECO:0000313" key="2">
    <source>
        <dbReference type="Proteomes" id="UP000295705"/>
    </source>
</evidence>
<dbReference type="Proteomes" id="UP000295705">
    <property type="component" value="Unassembled WGS sequence"/>
</dbReference>
<dbReference type="AlphaFoldDB" id="A0A4R6VH90"/>
<comment type="caution">
    <text evidence="1">The sequence shown here is derived from an EMBL/GenBank/DDBJ whole genome shotgun (WGS) entry which is preliminary data.</text>
</comment>
<gene>
    <name evidence="1" type="ORF">EV188_103332</name>
</gene>
<evidence type="ECO:0000313" key="1">
    <source>
        <dbReference type="EMBL" id="TDQ60830.1"/>
    </source>
</evidence>
<organism evidence="1 2">
    <name type="scientific">Actinomycetospora succinea</name>
    <dbReference type="NCBI Taxonomy" id="663603"/>
    <lineage>
        <taxon>Bacteria</taxon>
        <taxon>Bacillati</taxon>
        <taxon>Actinomycetota</taxon>
        <taxon>Actinomycetes</taxon>
        <taxon>Pseudonocardiales</taxon>
        <taxon>Pseudonocardiaceae</taxon>
        <taxon>Actinomycetospora</taxon>
    </lineage>
</organism>
<reference evidence="1 2" key="1">
    <citation type="submission" date="2019-03" db="EMBL/GenBank/DDBJ databases">
        <title>Genomic Encyclopedia of Type Strains, Phase IV (KMG-IV): sequencing the most valuable type-strain genomes for metagenomic binning, comparative biology and taxonomic classification.</title>
        <authorList>
            <person name="Goeker M."/>
        </authorList>
    </citation>
    <scope>NUCLEOTIDE SEQUENCE [LARGE SCALE GENOMIC DNA]</scope>
    <source>
        <strain evidence="1 2">DSM 45775</strain>
    </source>
</reference>
<dbReference type="OrthoDB" id="3699177at2"/>
<dbReference type="EMBL" id="SNYO01000003">
    <property type="protein sequence ID" value="TDQ60830.1"/>
    <property type="molecule type" value="Genomic_DNA"/>
</dbReference>
<name>A0A4R6VH90_9PSEU</name>
<sequence>MNRSASVALRRKVDDAVGPAYDPVFLRLDLLLASREGRCPCDACASRVADRLDRLVACLPEE</sequence>
<accession>A0A4R6VH90</accession>
<proteinExistence type="predicted"/>
<keyword evidence="2" id="KW-1185">Reference proteome</keyword>
<dbReference type="RefSeq" id="WP_133826655.1">
    <property type="nucleotide sequence ID" value="NZ_BAABHR010000034.1"/>
</dbReference>
<protein>
    <submittedName>
        <fullName evidence="1">Uncharacterized protein</fullName>
    </submittedName>
</protein>